<comment type="caution">
    <text evidence="2">The sequence shown here is derived from an EMBL/GenBank/DDBJ whole genome shotgun (WGS) entry which is preliminary data.</text>
</comment>
<evidence type="ECO:0008006" key="4">
    <source>
        <dbReference type="Google" id="ProtNLM"/>
    </source>
</evidence>
<keyword evidence="1" id="KW-0732">Signal</keyword>
<proteinExistence type="predicted"/>
<evidence type="ECO:0000313" key="3">
    <source>
        <dbReference type="Proteomes" id="UP000664480"/>
    </source>
</evidence>
<dbReference type="RefSeq" id="WP_206585084.1">
    <property type="nucleotide sequence ID" value="NZ_JAFKCU010000001.1"/>
</dbReference>
<evidence type="ECO:0000256" key="1">
    <source>
        <dbReference type="SAM" id="SignalP"/>
    </source>
</evidence>
<organism evidence="2 3">
    <name type="scientific">Algoriphagus pacificus</name>
    <dbReference type="NCBI Taxonomy" id="2811234"/>
    <lineage>
        <taxon>Bacteria</taxon>
        <taxon>Pseudomonadati</taxon>
        <taxon>Bacteroidota</taxon>
        <taxon>Cytophagia</taxon>
        <taxon>Cytophagales</taxon>
        <taxon>Cyclobacteriaceae</taxon>
        <taxon>Algoriphagus</taxon>
    </lineage>
</organism>
<accession>A0ABS3CD30</accession>
<sequence length="172" mass="19881">MKNLLKSVFLIWILTSFQQSAFGQNVETDPQSKSAIKELGFMVGNWEGKGWMIGADRNRHEFNQTEQIQFKIDSTALLIEGQGIANNIVVHNALAIVTFAGEENHYDFNSFLQNGRKGAFKGEIKDQVFYWYPSESMRYIIQINETGQWYEIGEINTGDSWFKFFEMTLDKK</sequence>
<evidence type="ECO:0000313" key="2">
    <source>
        <dbReference type="EMBL" id="MBN7814436.1"/>
    </source>
</evidence>
<name>A0ABS3CD30_9BACT</name>
<keyword evidence="3" id="KW-1185">Reference proteome</keyword>
<dbReference type="EMBL" id="JAFKCU010000001">
    <property type="protein sequence ID" value="MBN7814436.1"/>
    <property type="molecule type" value="Genomic_DNA"/>
</dbReference>
<reference evidence="2 3" key="1">
    <citation type="submission" date="2021-03" db="EMBL/GenBank/DDBJ databases">
        <title>novel species isolated from a fishpond in China.</title>
        <authorList>
            <person name="Lu H."/>
            <person name="Cai Z."/>
        </authorList>
    </citation>
    <scope>NUCLEOTIDE SEQUENCE [LARGE SCALE GENOMIC DNA]</scope>
    <source>
        <strain evidence="2 3">YJ13C</strain>
    </source>
</reference>
<protein>
    <recommendedName>
        <fullName evidence="4">DUF1579 domain-containing protein</fullName>
    </recommendedName>
</protein>
<feature type="chain" id="PRO_5045366071" description="DUF1579 domain-containing protein" evidence="1">
    <location>
        <begin position="22"/>
        <end position="172"/>
    </location>
</feature>
<gene>
    <name evidence="2" type="ORF">J0A69_03305</name>
</gene>
<dbReference type="Proteomes" id="UP000664480">
    <property type="component" value="Unassembled WGS sequence"/>
</dbReference>
<feature type="signal peptide" evidence="1">
    <location>
        <begin position="1"/>
        <end position="21"/>
    </location>
</feature>